<dbReference type="PIRSF" id="PIRSF006483">
    <property type="entry name" value="Membrane_protein_YitT"/>
    <property type="match status" value="1"/>
</dbReference>
<dbReference type="Proteomes" id="UP000531840">
    <property type="component" value="Unassembled WGS sequence"/>
</dbReference>
<dbReference type="InterPro" id="IPR003740">
    <property type="entry name" value="YitT"/>
</dbReference>
<feature type="transmembrane region" description="Helical" evidence="6">
    <location>
        <begin position="116"/>
        <end position="135"/>
    </location>
</feature>
<feature type="transmembrane region" description="Helical" evidence="6">
    <location>
        <begin position="156"/>
        <end position="177"/>
    </location>
</feature>
<dbReference type="Pfam" id="PF02588">
    <property type="entry name" value="YitT_membrane"/>
    <property type="match status" value="1"/>
</dbReference>
<organism evidence="8 9">
    <name type="scientific">Gemelliphila palaticanis</name>
    <dbReference type="NCBI Taxonomy" id="81950"/>
    <lineage>
        <taxon>Bacteria</taxon>
        <taxon>Bacillati</taxon>
        <taxon>Bacillota</taxon>
        <taxon>Bacilli</taxon>
        <taxon>Bacillales</taxon>
        <taxon>Gemellaceae</taxon>
        <taxon>Gemelliphila</taxon>
    </lineage>
</organism>
<dbReference type="PANTHER" id="PTHR33545">
    <property type="entry name" value="UPF0750 MEMBRANE PROTEIN YITT-RELATED"/>
    <property type="match status" value="1"/>
</dbReference>
<protein>
    <submittedName>
        <fullName evidence="8">YitT family protein</fullName>
    </submittedName>
</protein>
<evidence type="ECO:0000256" key="4">
    <source>
        <dbReference type="ARBA" id="ARBA00022989"/>
    </source>
</evidence>
<dbReference type="Pfam" id="PF10035">
    <property type="entry name" value="DUF2179"/>
    <property type="match status" value="1"/>
</dbReference>
<dbReference type="PANTHER" id="PTHR33545:SF5">
    <property type="entry name" value="UPF0750 MEMBRANE PROTEIN YITT"/>
    <property type="match status" value="1"/>
</dbReference>
<keyword evidence="3 6" id="KW-0812">Transmembrane</keyword>
<dbReference type="CDD" id="cd16380">
    <property type="entry name" value="YitT_C"/>
    <property type="match status" value="1"/>
</dbReference>
<dbReference type="InterPro" id="IPR051461">
    <property type="entry name" value="UPF0750_membrane"/>
</dbReference>
<comment type="subcellular location">
    <subcellularLocation>
        <location evidence="1">Cell membrane</location>
        <topology evidence="1">Multi-pass membrane protein</topology>
    </subcellularLocation>
</comment>
<evidence type="ECO:0000259" key="7">
    <source>
        <dbReference type="Pfam" id="PF10035"/>
    </source>
</evidence>
<feature type="transmembrane region" description="Helical" evidence="6">
    <location>
        <begin position="20"/>
        <end position="37"/>
    </location>
</feature>
<evidence type="ECO:0000256" key="3">
    <source>
        <dbReference type="ARBA" id="ARBA00022692"/>
    </source>
</evidence>
<keyword evidence="2" id="KW-1003">Cell membrane</keyword>
<dbReference type="InterPro" id="IPR015867">
    <property type="entry name" value="N-reg_PII/ATP_PRibTrfase_C"/>
</dbReference>
<evidence type="ECO:0000313" key="9">
    <source>
        <dbReference type="Proteomes" id="UP000531840"/>
    </source>
</evidence>
<accession>A0ABX2T3L6</accession>
<sequence>MMLKESLYAVDKKKRTKELICLIIGTMIFSFYAGVFLPQNNLAAGGALGLALAANKIFGLKIGLGQILLNAPLFYISLRYIGKKFTIVTSIVILVSSIFIDILPQFFTNANLQDKLVAAVFAGLMSGVGLGFILIAGGSTGGSDITAKYFTNKYKLNIASVILAQDIFIYCIIWMAFDIRYVMYALIMSFTRNNTIKGIQKLLSAYIQCTIITEKPDKLVDVINNEMHRGSSIIEVEGGYTHKKRQMIILVIQQNELYHLKKIIKEHCPDAFITINSINAIMGNFKEHSYRL</sequence>
<evidence type="ECO:0000256" key="2">
    <source>
        <dbReference type="ARBA" id="ARBA00022475"/>
    </source>
</evidence>
<comment type="caution">
    <text evidence="8">The sequence shown here is derived from an EMBL/GenBank/DDBJ whole genome shotgun (WGS) entry which is preliminary data.</text>
</comment>
<evidence type="ECO:0000256" key="1">
    <source>
        <dbReference type="ARBA" id="ARBA00004651"/>
    </source>
</evidence>
<feature type="transmembrane region" description="Helical" evidence="6">
    <location>
        <begin position="57"/>
        <end position="78"/>
    </location>
</feature>
<reference evidence="8 9" key="1">
    <citation type="submission" date="2020-07" db="EMBL/GenBank/DDBJ databases">
        <title>MOT database genomes.</title>
        <authorList>
            <person name="Joseph S."/>
            <person name="Aduse-Opoku J."/>
            <person name="Hashim A."/>
            <person name="Wade W."/>
            <person name="Curtis M."/>
        </authorList>
    </citation>
    <scope>NUCLEOTIDE SEQUENCE [LARGE SCALE GENOMIC DNA]</scope>
    <source>
        <strain evidence="8 9">CIP 106318</strain>
    </source>
</reference>
<dbReference type="InterPro" id="IPR019264">
    <property type="entry name" value="DUF2179"/>
</dbReference>
<keyword evidence="9" id="KW-1185">Reference proteome</keyword>
<keyword evidence="5 6" id="KW-0472">Membrane</keyword>
<evidence type="ECO:0000256" key="5">
    <source>
        <dbReference type="ARBA" id="ARBA00023136"/>
    </source>
</evidence>
<evidence type="ECO:0000256" key="6">
    <source>
        <dbReference type="SAM" id="Phobius"/>
    </source>
</evidence>
<evidence type="ECO:0000313" key="8">
    <source>
        <dbReference type="EMBL" id="NYS48039.1"/>
    </source>
</evidence>
<name>A0ABX2T3L6_9BACL</name>
<feature type="transmembrane region" description="Helical" evidence="6">
    <location>
        <begin position="85"/>
        <end position="104"/>
    </location>
</feature>
<keyword evidence="4 6" id="KW-1133">Transmembrane helix</keyword>
<feature type="domain" description="DUF2179" evidence="7">
    <location>
        <begin position="229"/>
        <end position="283"/>
    </location>
</feature>
<proteinExistence type="predicted"/>
<dbReference type="EMBL" id="JACBYF010000024">
    <property type="protein sequence ID" value="NYS48039.1"/>
    <property type="molecule type" value="Genomic_DNA"/>
</dbReference>
<gene>
    <name evidence="8" type="ORF">HZY85_07620</name>
</gene>
<dbReference type="Gene3D" id="3.30.70.120">
    <property type="match status" value="1"/>
</dbReference>